<feature type="signal peptide" evidence="1">
    <location>
        <begin position="1"/>
        <end position="23"/>
    </location>
</feature>
<keyword evidence="3" id="KW-1185">Reference proteome</keyword>
<feature type="chain" id="PRO_5041450052" description="Lipoprotein" evidence="1">
    <location>
        <begin position="24"/>
        <end position="655"/>
    </location>
</feature>
<dbReference type="AlphaFoldDB" id="A0AA48GHE7"/>
<evidence type="ECO:0000313" key="3">
    <source>
        <dbReference type="Proteomes" id="UP001238179"/>
    </source>
</evidence>
<gene>
    <name evidence="2" type="ORF">METEAL_01780</name>
</gene>
<accession>A0AA48GHE7</accession>
<dbReference type="PROSITE" id="PS51257">
    <property type="entry name" value="PROKAR_LIPOPROTEIN"/>
    <property type="match status" value="1"/>
</dbReference>
<sequence>MVVRHFGLRACAAMLLAAVMLGAGLGCARKSLAEKAAESPEYKISGTVTYTRVPLHYDANGVPTGLETDPSLFTSLPARGLKIRIFQARPQTLDDFTVKDVWTLVAQATTGSTGEYAASLGVKKNYLTFVEVEGMMTQPSTPASTVTLMADPEGVYSTRQIMDRPVYVMRKSLDGSTSATNATQSAVGTADTVVNFSIGLNDPWMVVLPTWYSPYQTSFPYPETVAAGSRIPAILDSFYEFNNNIGNAVPSATATDLAMHYRPGLSTRRGTFVEWRPNVLPKSFDGSTFRYMGSICAGGTLDGVAQPDDAFDTGTLYALMGRNAIFGQGKTNIVPTGVPATSLAPDLALVEGFGDAMAVTLLEHPYLPAGSGTNRYATVRDIRDLSALSPSQIGPFSAPAITALTWELALINGGITSPGTPATWANMTALNFTRMYSGLNPTMTSGTATISTDITSLYTQLARLQESKGTADNSDLKNYFQDSVLTPLCARFNIPWTTAADAILPKYTVNWGADPDSLATPLPSFTLSMGAAAKVKRYSLDAANVEQVTEIYPNNSKGEVLYAMAAWSLDRTYTFRVTTVPALPAGASIEVVLDGDINNPYLFPSGADTVYPLAMKGNPSDLTTPNWRRFRIRLLSPATLVSDTQVTVHLDKVNG</sequence>
<keyword evidence="1" id="KW-0732">Signal</keyword>
<organism evidence="2 3">
    <name type="scientific">Mesoterricola silvestris</name>
    <dbReference type="NCBI Taxonomy" id="2927979"/>
    <lineage>
        <taxon>Bacteria</taxon>
        <taxon>Pseudomonadati</taxon>
        <taxon>Acidobacteriota</taxon>
        <taxon>Holophagae</taxon>
        <taxon>Holophagales</taxon>
        <taxon>Holophagaceae</taxon>
        <taxon>Mesoterricola</taxon>
    </lineage>
</organism>
<evidence type="ECO:0000313" key="2">
    <source>
        <dbReference type="EMBL" id="BDU71004.1"/>
    </source>
</evidence>
<evidence type="ECO:0008006" key="4">
    <source>
        <dbReference type="Google" id="ProtNLM"/>
    </source>
</evidence>
<dbReference type="RefSeq" id="WP_316413901.1">
    <property type="nucleotide sequence ID" value="NZ_AP027080.1"/>
</dbReference>
<name>A0AA48GHE7_9BACT</name>
<reference evidence="3" key="1">
    <citation type="journal article" date="2023" name="Int. J. Syst. Evol. Microbiol.">
        <title>Mesoterricola silvestris gen. nov., sp. nov., Mesoterricola sediminis sp. nov., Geothrix oryzae sp. nov., Geothrix edaphica sp. nov., Geothrix rubra sp. nov., and Geothrix limicola sp. nov., six novel members of Acidobacteriota isolated from soils.</title>
        <authorList>
            <person name="Itoh H."/>
            <person name="Sugisawa Y."/>
            <person name="Mise K."/>
            <person name="Xu Z."/>
            <person name="Kuniyasu M."/>
            <person name="Ushijima N."/>
            <person name="Kawano K."/>
            <person name="Kobayashi E."/>
            <person name="Shiratori Y."/>
            <person name="Masuda Y."/>
            <person name="Senoo K."/>
        </authorList>
    </citation>
    <scope>NUCLEOTIDE SEQUENCE [LARGE SCALE GENOMIC DNA]</scope>
    <source>
        <strain evidence="3">W79</strain>
    </source>
</reference>
<evidence type="ECO:0000256" key="1">
    <source>
        <dbReference type="SAM" id="SignalP"/>
    </source>
</evidence>
<protein>
    <recommendedName>
        <fullName evidence="4">Lipoprotein</fullName>
    </recommendedName>
</protein>
<dbReference type="EMBL" id="AP027080">
    <property type="protein sequence ID" value="BDU71004.1"/>
    <property type="molecule type" value="Genomic_DNA"/>
</dbReference>
<dbReference type="Proteomes" id="UP001238179">
    <property type="component" value="Chromosome"/>
</dbReference>
<dbReference type="KEGG" id="msil:METEAL_01780"/>
<proteinExistence type="predicted"/>